<dbReference type="SMART" id="SM00551">
    <property type="entry name" value="ZnF_TAZ"/>
    <property type="match status" value="1"/>
</dbReference>
<name>A0AAV3A870_PYXAD</name>
<dbReference type="InterPro" id="IPR000197">
    <property type="entry name" value="Znf_TAZ"/>
</dbReference>
<feature type="compositionally biased region" description="Low complexity" evidence="5">
    <location>
        <begin position="141"/>
        <end position="154"/>
    </location>
</feature>
<keyword evidence="1 4" id="KW-0479">Metal-binding</keyword>
<dbReference type="InterPro" id="IPR013083">
    <property type="entry name" value="Znf_RING/FYVE/PHD"/>
</dbReference>
<dbReference type="SUPFAM" id="SSF57850">
    <property type="entry name" value="RING/U-box"/>
    <property type="match status" value="1"/>
</dbReference>
<dbReference type="Pfam" id="PF13445">
    <property type="entry name" value="zf-RING_UBOX"/>
    <property type="match status" value="1"/>
</dbReference>
<dbReference type="PROSITE" id="PS00518">
    <property type="entry name" value="ZF_RING_1"/>
    <property type="match status" value="1"/>
</dbReference>
<dbReference type="InterPro" id="IPR035898">
    <property type="entry name" value="TAZ_dom_sf"/>
</dbReference>
<evidence type="ECO:0000259" key="7">
    <source>
        <dbReference type="PROSITE" id="PS50134"/>
    </source>
</evidence>
<evidence type="ECO:0000256" key="1">
    <source>
        <dbReference type="ARBA" id="ARBA00022723"/>
    </source>
</evidence>
<keyword evidence="2 4" id="KW-0863">Zinc-finger</keyword>
<feature type="zinc finger region" description="TAZ-type" evidence="4">
    <location>
        <begin position="166"/>
        <end position="253"/>
    </location>
</feature>
<evidence type="ECO:0000256" key="2">
    <source>
        <dbReference type="ARBA" id="ARBA00022771"/>
    </source>
</evidence>
<evidence type="ECO:0000256" key="3">
    <source>
        <dbReference type="ARBA" id="ARBA00022833"/>
    </source>
</evidence>
<dbReference type="Pfam" id="PF02135">
    <property type="entry name" value="zf-TAZ"/>
    <property type="match status" value="1"/>
</dbReference>
<keyword evidence="9" id="KW-1185">Reference proteome</keyword>
<dbReference type="InterPro" id="IPR027370">
    <property type="entry name" value="Znf-RING_euk"/>
</dbReference>
<dbReference type="Gene3D" id="1.20.1020.10">
    <property type="entry name" value="TAZ domain"/>
    <property type="match status" value="1"/>
</dbReference>
<dbReference type="PANTHER" id="PTHR25465:SF31">
    <property type="entry name" value="RING-TYPE DOMAIN-CONTAINING PROTEIN"/>
    <property type="match status" value="1"/>
</dbReference>
<dbReference type="PANTHER" id="PTHR25465">
    <property type="entry name" value="B-BOX DOMAIN CONTAINING"/>
    <property type="match status" value="1"/>
</dbReference>
<comment type="caution">
    <text evidence="8">The sequence shown here is derived from an EMBL/GenBank/DDBJ whole genome shotgun (WGS) entry which is preliminary data.</text>
</comment>
<dbReference type="SMART" id="SM00184">
    <property type="entry name" value="RING"/>
    <property type="match status" value="1"/>
</dbReference>
<organism evidence="8 9">
    <name type="scientific">Pyxicephalus adspersus</name>
    <name type="common">African bullfrog</name>
    <dbReference type="NCBI Taxonomy" id="30357"/>
    <lineage>
        <taxon>Eukaryota</taxon>
        <taxon>Metazoa</taxon>
        <taxon>Chordata</taxon>
        <taxon>Craniata</taxon>
        <taxon>Vertebrata</taxon>
        <taxon>Euteleostomi</taxon>
        <taxon>Amphibia</taxon>
        <taxon>Batrachia</taxon>
        <taxon>Anura</taxon>
        <taxon>Neobatrachia</taxon>
        <taxon>Ranoidea</taxon>
        <taxon>Pyxicephalidae</taxon>
        <taxon>Pyxicephalinae</taxon>
        <taxon>Pyxicephalus</taxon>
    </lineage>
</organism>
<protein>
    <recommendedName>
        <fullName evidence="10">RING-type domain-containing protein</fullName>
    </recommendedName>
</protein>
<accession>A0AAV3A870</accession>
<dbReference type="InterPro" id="IPR001841">
    <property type="entry name" value="Znf_RING"/>
</dbReference>
<evidence type="ECO:0000256" key="5">
    <source>
        <dbReference type="SAM" id="MobiDB-lite"/>
    </source>
</evidence>
<evidence type="ECO:0008006" key="10">
    <source>
        <dbReference type="Google" id="ProtNLM"/>
    </source>
</evidence>
<reference evidence="8" key="1">
    <citation type="thesis" date="2020" institute="ProQuest LLC" country="789 East Eisenhower Parkway, Ann Arbor, MI, USA">
        <title>Comparative Genomics and Chromosome Evolution.</title>
        <authorList>
            <person name="Mudd A.B."/>
        </authorList>
    </citation>
    <scope>NUCLEOTIDE SEQUENCE</scope>
    <source>
        <strain evidence="8">1538</strain>
        <tissue evidence="8">Blood</tissue>
    </source>
</reference>
<proteinExistence type="predicted"/>
<feature type="domain" description="TAZ-type" evidence="7">
    <location>
        <begin position="166"/>
        <end position="253"/>
    </location>
</feature>
<sequence length="326" mass="36341">MTCNGEIRKGARPRAALHIVSAWWRIRRNSAVYRNLFTSPLLKMQSMKEELTCPICLNIFTDPVVLQCGHCFCLNCIQAVLDTKSQSKLYTCPECRRKYSKRPLLWKNRKLQNIVECFKSMQCKKEGGESAHQDCPETLPESTSSNKTSTENVKSTSPSVATSYIILIKCKQIKQVLTLLQHASYCKETGTGNVEAGICTVPNCQTMKNVIGHMKQCHHHVRGCQVRVCAFLKQILSHRLNCKAQGCPYCQAMGRGRTEVKLDVSLDDAGPSRDPVPRPPGFPFLPGEEVPGAAISTLLKLLLPQSSWQVPQCKEENKSAHPTALA</sequence>
<evidence type="ECO:0000313" key="8">
    <source>
        <dbReference type="EMBL" id="DBA19417.1"/>
    </source>
</evidence>
<evidence type="ECO:0000259" key="6">
    <source>
        <dbReference type="PROSITE" id="PS50089"/>
    </source>
</evidence>
<feature type="region of interest" description="Disordered" evidence="5">
    <location>
        <begin position="127"/>
        <end position="154"/>
    </location>
</feature>
<dbReference type="Proteomes" id="UP001181693">
    <property type="component" value="Unassembled WGS sequence"/>
</dbReference>
<dbReference type="PROSITE" id="PS50134">
    <property type="entry name" value="ZF_TAZ"/>
    <property type="match status" value="1"/>
</dbReference>
<dbReference type="AlphaFoldDB" id="A0AAV3A870"/>
<dbReference type="InterPro" id="IPR017907">
    <property type="entry name" value="Znf_RING_CS"/>
</dbReference>
<evidence type="ECO:0000313" key="9">
    <source>
        <dbReference type="Proteomes" id="UP001181693"/>
    </source>
</evidence>
<dbReference type="PROSITE" id="PS50089">
    <property type="entry name" value="ZF_RING_2"/>
    <property type="match status" value="1"/>
</dbReference>
<dbReference type="GO" id="GO:0008270">
    <property type="term" value="F:zinc ion binding"/>
    <property type="evidence" value="ECO:0007669"/>
    <property type="project" value="UniProtKB-KW"/>
</dbReference>
<dbReference type="EMBL" id="DYDO01000008">
    <property type="protein sequence ID" value="DBA19417.1"/>
    <property type="molecule type" value="Genomic_DNA"/>
</dbReference>
<feature type="domain" description="RING-type" evidence="6">
    <location>
        <begin position="53"/>
        <end position="96"/>
    </location>
</feature>
<gene>
    <name evidence="8" type="ORF">GDO54_015258</name>
</gene>
<keyword evidence="3 4" id="KW-0862">Zinc</keyword>
<dbReference type="InterPro" id="IPR051051">
    <property type="entry name" value="E3_ubiq-ligase_TRIM/RNF"/>
</dbReference>
<dbReference type="Gene3D" id="3.30.40.10">
    <property type="entry name" value="Zinc/RING finger domain, C3HC4 (zinc finger)"/>
    <property type="match status" value="1"/>
</dbReference>
<dbReference type="SUPFAM" id="SSF57933">
    <property type="entry name" value="TAZ domain"/>
    <property type="match status" value="1"/>
</dbReference>
<evidence type="ECO:0000256" key="4">
    <source>
        <dbReference type="PROSITE-ProRule" id="PRU00203"/>
    </source>
</evidence>